<reference evidence="1 2" key="1">
    <citation type="submission" date="2021-06" db="EMBL/GenBank/DDBJ databases">
        <authorList>
            <person name="Kallberg Y."/>
            <person name="Tangrot J."/>
            <person name="Rosling A."/>
        </authorList>
    </citation>
    <scope>NUCLEOTIDE SEQUENCE [LARGE SCALE GENOMIC DNA]</scope>
    <source>
        <strain evidence="1 2">120-4 pot B 10/14</strain>
    </source>
</reference>
<feature type="non-terminal residue" evidence="1">
    <location>
        <position position="1"/>
    </location>
</feature>
<organism evidence="1 2">
    <name type="scientific">Gigaspora margarita</name>
    <dbReference type="NCBI Taxonomy" id="4874"/>
    <lineage>
        <taxon>Eukaryota</taxon>
        <taxon>Fungi</taxon>
        <taxon>Fungi incertae sedis</taxon>
        <taxon>Mucoromycota</taxon>
        <taxon>Glomeromycotina</taxon>
        <taxon>Glomeromycetes</taxon>
        <taxon>Diversisporales</taxon>
        <taxon>Gigasporaceae</taxon>
        <taxon>Gigaspora</taxon>
    </lineage>
</organism>
<accession>A0ABM8W1A5</accession>
<protein>
    <submittedName>
        <fullName evidence="1">37083_t:CDS:1</fullName>
    </submittedName>
</protein>
<proteinExistence type="predicted"/>
<sequence length="141" mass="16567">EEVNKENLSHNSPLGSSIVPTNKTLKVKENEVKDVSSWIKCKNKRGWAMTISLKHLKNLIAPKKRPIERKESKIEHVITRKVADLIITKWWNKWHSFFQEEIWLQCCNEGAKWEKQIDINPKKKETEKRIGGQIQKTKVGR</sequence>
<keyword evidence="2" id="KW-1185">Reference proteome</keyword>
<dbReference type="EMBL" id="CAJVQB010000634">
    <property type="protein sequence ID" value="CAG8499236.1"/>
    <property type="molecule type" value="Genomic_DNA"/>
</dbReference>
<dbReference type="Proteomes" id="UP000789901">
    <property type="component" value="Unassembled WGS sequence"/>
</dbReference>
<evidence type="ECO:0000313" key="1">
    <source>
        <dbReference type="EMBL" id="CAG8499236.1"/>
    </source>
</evidence>
<gene>
    <name evidence="1" type="ORF">GMARGA_LOCUS2116</name>
</gene>
<comment type="caution">
    <text evidence="1">The sequence shown here is derived from an EMBL/GenBank/DDBJ whole genome shotgun (WGS) entry which is preliminary data.</text>
</comment>
<evidence type="ECO:0000313" key="2">
    <source>
        <dbReference type="Proteomes" id="UP000789901"/>
    </source>
</evidence>
<name>A0ABM8W1A5_GIGMA</name>